<dbReference type="InterPro" id="IPR041677">
    <property type="entry name" value="DNA2/NAM7_AAA_11"/>
</dbReference>
<keyword evidence="3" id="KW-0378">Hydrolase</keyword>
<feature type="region of interest" description="Disordered" evidence="1">
    <location>
        <begin position="613"/>
        <end position="722"/>
    </location>
</feature>
<dbReference type="PANTHER" id="PTHR10887">
    <property type="entry name" value="DNA2/NAM7 HELICASE FAMILY"/>
    <property type="match status" value="1"/>
</dbReference>
<feature type="compositionally biased region" description="Basic and acidic residues" evidence="1">
    <location>
        <begin position="708"/>
        <end position="722"/>
    </location>
</feature>
<keyword evidence="3" id="KW-0547">Nucleotide-binding</keyword>
<dbReference type="InterPro" id="IPR008984">
    <property type="entry name" value="SMAD_FHA_dom_sf"/>
</dbReference>
<dbReference type="InterPro" id="IPR045055">
    <property type="entry name" value="DNA2/NAM7-like"/>
</dbReference>
<feature type="domain" description="FHA" evidence="2">
    <location>
        <begin position="29"/>
        <end position="78"/>
    </location>
</feature>
<keyword evidence="3" id="KW-0347">Helicase</keyword>
<keyword evidence="3" id="KW-0067">ATP-binding</keyword>
<accession>A0A310SG30</accession>
<dbReference type="Gene3D" id="3.40.50.300">
    <property type="entry name" value="P-loop containing nucleotide triphosphate hydrolases"/>
    <property type="match status" value="2"/>
</dbReference>
<evidence type="ECO:0000259" key="2">
    <source>
        <dbReference type="PROSITE" id="PS50006"/>
    </source>
</evidence>
<dbReference type="PANTHER" id="PTHR10887:SF495">
    <property type="entry name" value="HELICASE SENATAXIN ISOFORM X1-RELATED"/>
    <property type="match status" value="1"/>
</dbReference>
<dbReference type="SUPFAM" id="SSF49879">
    <property type="entry name" value="SMAD/FHA domain"/>
    <property type="match status" value="1"/>
</dbReference>
<dbReference type="Pfam" id="PF13086">
    <property type="entry name" value="AAA_11"/>
    <property type="match status" value="1"/>
</dbReference>
<dbReference type="Gene3D" id="2.60.200.20">
    <property type="match status" value="1"/>
</dbReference>
<dbReference type="SUPFAM" id="SSF52540">
    <property type="entry name" value="P-loop containing nucleoside triphosphate hydrolases"/>
    <property type="match status" value="1"/>
</dbReference>
<dbReference type="GO" id="GO:0006369">
    <property type="term" value="P:termination of RNA polymerase II transcription"/>
    <property type="evidence" value="ECO:0007669"/>
    <property type="project" value="TreeGrafter"/>
</dbReference>
<dbReference type="InterPro" id="IPR000253">
    <property type="entry name" value="FHA_dom"/>
</dbReference>
<protein>
    <submittedName>
        <fullName evidence="3">Putative helicase senataxin</fullName>
    </submittedName>
</protein>
<dbReference type="InterPro" id="IPR041679">
    <property type="entry name" value="DNA2/NAM7-like_C"/>
</dbReference>
<dbReference type="Pfam" id="PF00498">
    <property type="entry name" value="FHA"/>
    <property type="match status" value="1"/>
</dbReference>
<dbReference type="CDD" id="cd18042">
    <property type="entry name" value="DEXXQc_SETX"/>
    <property type="match status" value="1"/>
</dbReference>
<feature type="compositionally biased region" description="Polar residues" evidence="1">
    <location>
        <begin position="789"/>
        <end position="799"/>
    </location>
</feature>
<name>A0A310SG30_9HYME</name>
<dbReference type="SMART" id="SM00240">
    <property type="entry name" value="FHA"/>
    <property type="match status" value="1"/>
</dbReference>
<evidence type="ECO:0000313" key="3">
    <source>
        <dbReference type="EMBL" id="OAD53199.1"/>
    </source>
</evidence>
<sequence>MGANDTCQFILERINVPHTIVLDQPEHTYTCGRAKDNQIICHSLTVSRRHCIFFRSKNELYVTDLKSANGLFINGIPQEPFQTTKLYPNDVIGIGCPNVDITDNIMYAYKLHAIAQPQIGGENQSIDTFSETVLNFENTCSDKSDNIIKRKREEKNQDIKILPSKIPKLEGESCILEKNSLKEKCKTTDENDIEIIHVSLNSSLPGENDKNCNFTKKIELNNKLNVKDHIDINMYESSSNINNTKIDTSMVNKVEPDELINCEYMVSPISNSVQRKANKKEISVTHKSKKESQEIQNHTENDLLHTKGIESSISNFYNFESKNIVKNNNAEINFDLKNNSKENTKGNNTINNTINEIKKPNSVNKANEFIVENNSENLSLLPLNFVHNEYGMIKMEDELQLTDTDEKAILNSSNTNLVPFVSPIKLKKIQEEPKTKFSEDDVVNLSDSEDDIFPCSQLFDVGYGMNTSIKDEIKEEPIEAENEGFGIVDDADLVISLTDSEDEDNNWLHRLSRSQILNENDEIDVDRKNDIKKENIYTETVDIEKTIPNKFELNNDIKINIDDEKEAEKSTNREQNTLLQGVKNLNKIFSSEGSPERMEVDFEDHTAKLVETSNDISSTKKHSVLPKNQSLLPMHKETENDINTLSDNKAETTSTKKKKLLEKKVPQIEPPHLPTRRRSNSSKQKNRKVIHKWADCLPPRKKRSGNLSKEEKKALSDSRKMKLKKLAMDEKQTSLDDNHEKKRIVSKPKAKITAKTRNDFLVEETISATKSENVTEKSKTTSSRSASANDTSPNFKITNSSKHKNISKEITMHLQHKLTLNDISSLGKIPKISSTTKIKANTAEAEAALKDLSLEKKVDKVIEMKDSELKSKSNTESLKSIEKESLVPFKSNIKSPIPKSKKRVSFSAVIQTVREYEIDELNVLKKITGKDAPIPLEKVAVKKPRNIVESNAKCNHFLWRILCWNPVWLEVQQYLNQDAPVIQPEELNVMLTHYKSYDEYYKIISPLLLLEIWHGITKEFQSTDHKYKRPTFMCSVVENSIQTNIVPNNIFFTTLMLEILATEEDIRRQIHPVYGDLVFFEYAQNHNKGQSFYKVFAYVTNVYSTVLTPLTRFNKDLQHYVKNPYTLLTYTVTTKHFDKSIPVNRVQRLRAVVCLRPSLRMVQALQYLPNSPLVNLIISPKLEMYQLPIVSELETLITGDKLNQKQLEAVSKVTKAVVQKDTKLCFIQGPPGTGKSKVIVNIVTQILYGNNRYTNNGSSFKMLVCAPSNAAIDEIVLRLLHIRAGIKQKAKIKPFKMVRIGRSEMMHPTVKDISVTELAKRDIRKTGNTSNISSDSIENEKLLLQSKMNALQCELTNSHSVDEVYKQHIRMKLAEMATKYELLKNRRSSNEINEKSKENMRLQRTTENRILEHADIITCTLSSCYTSQMESIFGINKKRISVCIVDEATQSCEAESLIPLMLGINILILVGDPNQLPATILSTQAKKYGLDQSIFSRVQNAFELQPNNPIIMLDTQYRMQPDISSWPNKFFYGGKLKNATKQEKKFPFYAYRILNLNTNQNNDNSNDGEADFVANIIYCMLTFADLDNWESYISCGILTPYNNQKSVILTKISEK</sequence>
<dbReference type="CDD" id="cd00060">
    <property type="entry name" value="FHA"/>
    <property type="match status" value="1"/>
</dbReference>
<evidence type="ECO:0000313" key="4">
    <source>
        <dbReference type="Proteomes" id="UP000250275"/>
    </source>
</evidence>
<dbReference type="Proteomes" id="UP000250275">
    <property type="component" value="Unassembled WGS sequence"/>
</dbReference>
<feature type="compositionally biased region" description="Basic residues" evidence="1">
    <location>
        <begin position="674"/>
        <end position="691"/>
    </location>
</feature>
<dbReference type="GO" id="GO:0004386">
    <property type="term" value="F:helicase activity"/>
    <property type="evidence" value="ECO:0007669"/>
    <property type="project" value="UniProtKB-KW"/>
</dbReference>
<keyword evidence="4" id="KW-1185">Reference proteome</keyword>
<dbReference type="OrthoDB" id="2285229at2759"/>
<organism evidence="3 4">
    <name type="scientific">Eufriesea mexicana</name>
    <dbReference type="NCBI Taxonomy" id="516756"/>
    <lineage>
        <taxon>Eukaryota</taxon>
        <taxon>Metazoa</taxon>
        <taxon>Ecdysozoa</taxon>
        <taxon>Arthropoda</taxon>
        <taxon>Hexapoda</taxon>
        <taxon>Insecta</taxon>
        <taxon>Pterygota</taxon>
        <taxon>Neoptera</taxon>
        <taxon>Endopterygota</taxon>
        <taxon>Hymenoptera</taxon>
        <taxon>Apocrita</taxon>
        <taxon>Aculeata</taxon>
        <taxon>Apoidea</taxon>
        <taxon>Anthophila</taxon>
        <taxon>Apidae</taxon>
        <taxon>Eufriesea</taxon>
    </lineage>
</organism>
<dbReference type="PROSITE" id="PS50006">
    <property type="entry name" value="FHA_DOMAIN"/>
    <property type="match status" value="1"/>
</dbReference>
<evidence type="ECO:0000256" key="1">
    <source>
        <dbReference type="SAM" id="MobiDB-lite"/>
    </source>
</evidence>
<dbReference type="GO" id="GO:0016604">
    <property type="term" value="C:nuclear body"/>
    <property type="evidence" value="ECO:0007669"/>
    <property type="project" value="TreeGrafter"/>
</dbReference>
<proteinExistence type="predicted"/>
<dbReference type="InterPro" id="IPR027417">
    <property type="entry name" value="P-loop_NTPase"/>
</dbReference>
<dbReference type="Pfam" id="PF13087">
    <property type="entry name" value="AAA_12"/>
    <property type="match status" value="1"/>
</dbReference>
<dbReference type="GO" id="GO:0001147">
    <property type="term" value="F:transcription termination site sequence-specific DNA binding"/>
    <property type="evidence" value="ECO:0007669"/>
    <property type="project" value="TreeGrafter"/>
</dbReference>
<reference evidence="3 4" key="1">
    <citation type="submission" date="2015-07" db="EMBL/GenBank/DDBJ databases">
        <title>The genome of Eufriesea mexicana.</title>
        <authorList>
            <person name="Pan H."/>
            <person name="Kapheim K."/>
        </authorList>
    </citation>
    <scope>NUCLEOTIDE SEQUENCE [LARGE SCALE GENOMIC DNA]</scope>
    <source>
        <strain evidence="3">0111107269</strain>
        <tissue evidence="3">Whole body</tissue>
    </source>
</reference>
<feature type="region of interest" description="Disordered" evidence="1">
    <location>
        <begin position="770"/>
        <end position="799"/>
    </location>
</feature>
<dbReference type="EMBL" id="KQ768090">
    <property type="protein sequence ID" value="OAD53199.1"/>
    <property type="molecule type" value="Genomic_DNA"/>
</dbReference>
<gene>
    <name evidence="3" type="ORF">WN48_10617</name>
</gene>